<proteinExistence type="predicted"/>
<keyword evidence="1" id="KW-0732">Signal</keyword>
<keyword evidence="3" id="KW-1185">Reference proteome</keyword>
<feature type="chain" id="PRO_5040454509" evidence="1">
    <location>
        <begin position="26"/>
        <end position="101"/>
    </location>
</feature>
<evidence type="ECO:0000313" key="3">
    <source>
        <dbReference type="Proteomes" id="UP001141552"/>
    </source>
</evidence>
<sequence>MSTTPLCMLVMYVLVLLCCLETTMGGRNIPSSVPSTQEQAEFVKMKPEMDLRRPVFGSRGVKSCLPKGFRHSSAPSRFVNYQPLGSCSKINVNHPDPKPKP</sequence>
<dbReference type="PANTHER" id="PTHR36619">
    <property type="entry name" value="OS04G0208900 PROTEIN"/>
    <property type="match status" value="1"/>
</dbReference>
<name>A0A9Q0J606_9ROSI</name>
<dbReference type="EMBL" id="JAKUCV010005828">
    <property type="protein sequence ID" value="KAJ4829679.1"/>
    <property type="molecule type" value="Genomic_DNA"/>
</dbReference>
<accession>A0A9Q0J606</accession>
<dbReference type="Proteomes" id="UP001141552">
    <property type="component" value="Unassembled WGS sequence"/>
</dbReference>
<evidence type="ECO:0000256" key="1">
    <source>
        <dbReference type="SAM" id="SignalP"/>
    </source>
</evidence>
<comment type="caution">
    <text evidence="2">The sequence shown here is derived from an EMBL/GenBank/DDBJ whole genome shotgun (WGS) entry which is preliminary data.</text>
</comment>
<dbReference type="AlphaFoldDB" id="A0A9Q0J606"/>
<dbReference type="OrthoDB" id="1052227at2759"/>
<protein>
    <submittedName>
        <fullName evidence="2">Uncharacterized protein</fullName>
    </submittedName>
</protein>
<gene>
    <name evidence="2" type="ORF">Tsubulata_007474</name>
</gene>
<feature type="signal peptide" evidence="1">
    <location>
        <begin position="1"/>
        <end position="25"/>
    </location>
</feature>
<reference evidence="2" key="2">
    <citation type="journal article" date="2023" name="Plants (Basel)">
        <title>Annotation of the Turnera subulata (Passifloraceae) Draft Genome Reveals the S-Locus Evolved after the Divergence of Turneroideae from Passifloroideae in a Stepwise Manner.</title>
        <authorList>
            <person name="Henning P.M."/>
            <person name="Roalson E.H."/>
            <person name="Mir W."/>
            <person name="McCubbin A.G."/>
            <person name="Shore J.S."/>
        </authorList>
    </citation>
    <scope>NUCLEOTIDE SEQUENCE</scope>
    <source>
        <strain evidence="2">F60SS</strain>
    </source>
</reference>
<evidence type="ECO:0000313" key="2">
    <source>
        <dbReference type="EMBL" id="KAJ4829679.1"/>
    </source>
</evidence>
<reference evidence="2" key="1">
    <citation type="submission" date="2022-02" db="EMBL/GenBank/DDBJ databases">
        <authorList>
            <person name="Henning P.M."/>
            <person name="McCubbin A.G."/>
            <person name="Shore J.S."/>
        </authorList>
    </citation>
    <scope>NUCLEOTIDE SEQUENCE</scope>
    <source>
        <strain evidence="2">F60SS</strain>
        <tissue evidence="2">Leaves</tissue>
    </source>
</reference>
<dbReference type="PANTHER" id="PTHR36619:SF2">
    <property type="entry name" value="OS04G0208900 PROTEIN"/>
    <property type="match status" value="1"/>
</dbReference>
<organism evidence="2 3">
    <name type="scientific">Turnera subulata</name>
    <dbReference type="NCBI Taxonomy" id="218843"/>
    <lineage>
        <taxon>Eukaryota</taxon>
        <taxon>Viridiplantae</taxon>
        <taxon>Streptophyta</taxon>
        <taxon>Embryophyta</taxon>
        <taxon>Tracheophyta</taxon>
        <taxon>Spermatophyta</taxon>
        <taxon>Magnoliopsida</taxon>
        <taxon>eudicotyledons</taxon>
        <taxon>Gunneridae</taxon>
        <taxon>Pentapetalae</taxon>
        <taxon>rosids</taxon>
        <taxon>fabids</taxon>
        <taxon>Malpighiales</taxon>
        <taxon>Passifloraceae</taxon>
        <taxon>Turnera</taxon>
    </lineage>
</organism>